<proteinExistence type="predicted"/>
<dbReference type="PANTHER" id="PTHR47784:SF4">
    <property type="entry name" value="ZN(II)2CYS6 TRANSCRIPTION FACTOR (EUROFUNG)"/>
    <property type="match status" value="1"/>
</dbReference>
<reference evidence="1 2" key="1">
    <citation type="journal article" date="2016" name="Sci. Rep.">
        <title>Draft genome sequencing and secretome analysis of fungal phytopathogen Ascochyta rabiei provides insight into the necrotrophic effector repertoire.</title>
        <authorList>
            <person name="Verma S."/>
            <person name="Gazara R.K."/>
            <person name="Nizam S."/>
            <person name="Parween S."/>
            <person name="Chattopadhyay D."/>
            <person name="Verma P.K."/>
        </authorList>
    </citation>
    <scope>NUCLEOTIDE SEQUENCE [LARGE SCALE GENOMIC DNA]</scope>
    <source>
        <strain evidence="1 2">ArDII</strain>
    </source>
</reference>
<gene>
    <name evidence="1" type="ORF">ST47_g353</name>
</gene>
<dbReference type="STRING" id="5454.A0A163MAG1"/>
<protein>
    <submittedName>
        <fullName evidence="1">Uncharacterized protein</fullName>
    </submittedName>
</protein>
<dbReference type="AlphaFoldDB" id="A0A163MAG1"/>
<dbReference type="Proteomes" id="UP000076837">
    <property type="component" value="Unassembled WGS sequence"/>
</dbReference>
<dbReference type="EMBL" id="JYNV01000015">
    <property type="protein sequence ID" value="KZM28541.1"/>
    <property type="molecule type" value="Genomic_DNA"/>
</dbReference>
<dbReference type="InterPro" id="IPR053157">
    <property type="entry name" value="Sterol_Uptake_Regulator"/>
</dbReference>
<name>A0A163MAG1_DIDRA</name>
<comment type="caution">
    <text evidence="1">The sequence shown here is derived from an EMBL/GenBank/DDBJ whole genome shotgun (WGS) entry which is preliminary data.</text>
</comment>
<dbReference type="PANTHER" id="PTHR47784">
    <property type="entry name" value="STEROL UPTAKE CONTROL PROTEIN 2"/>
    <property type="match status" value="1"/>
</dbReference>
<keyword evidence="2" id="KW-1185">Reference proteome</keyword>
<dbReference type="GO" id="GO:0001228">
    <property type="term" value="F:DNA-binding transcription activator activity, RNA polymerase II-specific"/>
    <property type="evidence" value="ECO:0007669"/>
    <property type="project" value="TreeGrafter"/>
</dbReference>
<organism evidence="1 2">
    <name type="scientific">Didymella rabiei</name>
    <name type="common">Chickpea ascochyta blight fungus</name>
    <name type="synonym">Mycosphaerella rabiei</name>
    <dbReference type="NCBI Taxonomy" id="5454"/>
    <lineage>
        <taxon>Eukaryota</taxon>
        <taxon>Fungi</taxon>
        <taxon>Dikarya</taxon>
        <taxon>Ascomycota</taxon>
        <taxon>Pezizomycotina</taxon>
        <taxon>Dothideomycetes</taxon>
        <taxon>Pleosporomycetidae</taxon>
        <taxon>Pleosporales</taxon>
        <taxon>Pleosporineae</taxon>
        <taxon>Didymellaceae</taxon>
        <taxon>Ascochyta</taxon>
    </lineage>
</organism>
<accession>A0A163MAG1</accession>
<evidence type="ECO:0000313" key="1">
    <source>
        <dbReference type="EMBL" id="KZM28541.1"/>
    </source>
</evidence>
<sequence length="339" mass="37514">MTAQELTPSSFTVSPILTPAPSLQYDATNSSLNIRHMELFSNFMLETMPGLDMNGIVDLGLMRTVMPAILSTPYLLLQVPALSALHLSHTKPMQGISYHADATSLQIEALTSFDEHLGNINSENCDTILMFASLLGTHSLAEAVMTSNSDADGFLDRFVTYLNLHRGVQTVTSQAWALLLQSKISPVLHHASTQLSLAASHTPEQAVLVTEQLSRLLDDGEMSPESNTACRDAVSRLKLMYQADYLEVQCPETKQRPSGLLSAWPVLLSAVYTDLLQKRQPEALIILCYYAVLLHQRRSVWFVGDSGRMLVVSITKSLGSYWRHWLDWPNQVTGDPLVS</sequence>
<dbReference type="OrthoDB" id="4937900at2759"/>
<evidence type="ECO:0000313" key="2">
    <source>
        <dbReference type="Proteomes" id="UP000076837"/>
    </source>
</evidence>